<proteinExistence type="predicted"/>
<keyword evidence="1" id="KW-1133">Transmembrane helix</keyword>
<sequence length="84" mass="9500">MCVNYLNALLYTCIMIHNVIFWGLVSIPTGYVMSVLINDLHVGLYRKQMLNDSKRAIMASILFLGLLKGYTGDDLVTNVSRFAR</sequence>
<accession>A0A6C0DYP6</accession>
<evidence type="ECO:0000256" key="1">
    <source>
        <dbReference type="SAM" id="Phobius"/>
    </source>
</evidence>
<keyword evidence="1" id="KW-0812">Transmembrane</keyword>
<name>A0A6C0DYP6_9ZZZZ</name>
<keyword evidence="1" id="KW-0472">Membrane</keyword>
<reference evidence="2" key="1">
    <citation type="journal article" date="2020" name="Nature">
        <title>Giant virus diversity and host interactions through global metagenomics.</title>
        <authorList>
            <person name="Schulz F."/>
            <person name="Roux S."/>
            <person name="Paez-Espino D."/>
            <person name="Jungbluth S."/>
            <person name="Walsh D.A."/>
            <person name="Denef V.J."/>
            <person name="McMahon K.D."/>
            <person name="Konstantinidis K.T."/>
            <person name="Eloe-Fadrosh E.A."/>
            <person name="Kyrpides N.C."/>
            <person name="Woyke T."/>
        </authorList>
    </citation>
    <scope>NUCLEOTIDE SEQUENCE</scope>
    <source>
        <strain evidence="2">GVMAG-M-3300023174-92</strain>
    </source>
</reference>
<evidence type="ECO:0000313" key="2">
    <source>
        <dbReference type="EMBL" id="QHT21433.1"/>
    </source>
</evidence>
<feature type="transmembrane region" description="Helical" evidence="1">
    <location>
        <begin position="20"/>
        <end position="44"/>
    </location>
</feature>
<organism evidence="2">
    <name type="scientific">viral metagenome</name>
    <dbReference type="NCBI Taxonomy" id="1070528"/>
    <lineage>
        <taxon>unclassified sequences</taxon>
        <taxon>metagenomes</taxon>
        <taxon>organismal metagenomes</taxon>
    </lineage>
</organism>
<protein>
    <submittedName>
        <fullName evidence="2">Uncharacterized protein</fullName>
    </submittedName>
</protein>
<dbReference type="AlphaFoldDB" id="A0A6C0DYP6"/>
<dbReference type="EMBL" id="MN739692">
    <property type="protein sequence ID" value="QHT21433.1"/>
    <property type="molecule type" value="Genomic_DNA"/>
</dbReference>